<dbReference type="PANTHER" id="PTHR45339:SF1">
    <property type="entry name" value="HYBRID SIGNAL TRANSDUCTION HISTIDINE KINASE J"/>
    <property type="match status" value="1"/>
</dbReference>
<evidence type="ECO:0000256" key="3">
    <source>
        <dbReference type="ARBA" id="ARBA00022553"/>
    </source>
</evidence>
<dbReference type="CDD" id="cd00082">
    <property type="entry name" value="HisKA"/>
    <property type="match status" value="1"/>
</dbReference>
<feature type="domain" description="Histidine kinase" evidence="9">
    <location>
        <begin position="155"/>
        <end position="245"/>
    </location>
</feature>
<protein>
    <recommendedName>
        <fullName evidence="2">histidine kinase</fullName>
        <ecNumber evidence="2">2.7.13.3</ecNumber>
    </recommendedName>
</protein>
<feature type="non-terminal residue" evidence="12">
    <location>
        <position position="1"/>
    </location>
</feature>
<dbReference type="EC" id="2.7.13.3" evidence="2"/>
<dbReference type="GO" id="GO:0000155">
    <property type="term" value="F:phosphorelay sensor kinase activity"/>
    <property type="evidence" value="ECO:0007669"/>
    <property type="project" value="InterPro"/>
</dbReference>
<evidence type="ECO:0000259" key="10">
    <source>
        <dbReference type="PROSITE" id="PS50112"/>
    </source>
</evidence>
<dbReference type="CDD" id="cd00130">
    <property type="entry name" value="PAS"/>
    <property type="match status" value="1"/>
</dbReference>
<comment type="caution">
    <text evidence="12">The sequence shown here is derived from an EMBL/GenBank/DDBJ whole genome shotgun (WGS) entry which is preliminary data.</text>
</comment>
<evidence type="ECO:0000256" key="2">
    <source>
        <dbReference type="ARBA" id="ARBA00012438"/>
    </source>
</evidence>
<dbReference type="Pfam" id="PF00512">
    <property type="entry name" value="HisKA"/>
    <property type="match status" value="1"/>
</dbReference>
<accession>X0WYN8</accession>
<dbReference type="PANTHER" id="PTHR45339">
    <property type="entry name" value="HYBRID SIGNAL TRANSDUCTION HISTIDINE KINASE J"/>
    <property type="match status" value="1"/>
</dbReference>
<comment type="catalytic activity">
    <reaction evidence="1">
        <text>ATP + protein L-histidine = ADP + protein N-phospho-L-histidine.</text>
        <dbReference type="EC" id="2.7.13.3"/>
    </reaction>
</comment>
<keyword evidence="6" id="KW-0418">Kinase</keyword>
<dbReference type="Gene3D" id="3.30.450.20">
    <property type="entry name" value="PAS domain"/>
    <property type="match status" value="1"/>
</dbReference>
<sequence>ERSNRMAVEAEIAYIELDQIFNASADGMWVIDSDFNVLRINQTLLTLLGKSQEGVVGKKCYEMLSGSLCRGPNCPMIRLQAGDRRVERDIEKEYEDGVMIPLMLTATPLGELDNEISAIVVNLKDLSEHKRAQAMEQEKIKAEASNRAKSDFLANMSHEIRTPLNGIIGMTELAMDTTLDDNQRNMLYTINTEANSLHGLINEILDFSKIEAGKLDLEEIPFDLRAMIEDVANTIALKAEEKGLE</sequence>
<keyword evidence="3" id="KW-0597">Phosphoprotein</keyword>
<feature type="non-terminal residue" evidence="12">
    <location>
        <position position="245"/>
    </location>
</feature>
<reference evidence="12" key="1">
    <citation type="journal article" date="2014" name="Front. Microbiol.">
        <title>High frequency of phylogenetically diverse reductive dehalogenase-homologous genes in deep subseafloor sedimentary metagenomes.</title>
        <authorList>
            <person name="Kawai M."/>
            <person name="Futagami T."/>
            <person name="Toyoda A."/>
            <person name="Takaki Y."/>
            <person name="Nishi S."/>
            <person name="Hori S."/>
            <person name="Arai W."/>
            <person name="Tsubouchi T."/>
            <person name="Morono Y."/>
            <person name="Uchiyama I."/>
            <person name="Ito T."/>
            <person name="Fujiyama A."/>
            <person name="Inagaki F."/>
            <person name="Takami H."/>
        </authorList>
    </citation>
    <scope>NUCLEOTIDE SEQUENCE</scope>
    <source>
        <strain evidence="12">Expedition CK06-06</strain>
    </source>
</reference>
<dbReference type="SMART" id="SM00091">
    <property type="entry name" value="PAS"/>
    <property type="match status" value="1"/>
</dbReference>
<organism evidence="12">
    <name type="scientific">marine sediment metagenome</name>
    <dbReference type="NCBI Taxonomy" id="412755"/>
    <lineage>
        <taxon>unclassified sequences</taxon>
        <taxon>metagenomes</taxon>
        <taxon>ecological metagenomes</taxon>
    </lineage>
</organism>
<dbReference type="InterPro" id="IPR000700">
    <property type="entry name" value="PAS-assoc_C"/>
</dbReference>
<keyword evidence="5" id="KW-0547">Nucleotide-binding</keyword>
<dbReference type="AlphaFoldDB" id="X0WYN8"/>
<dbReference type="InterPro" id="IPR036097">
    <property type="entry name" value="HisK_dim/P_sf"/>
</dbReference>
<dbReference type="Gene3D" id="1.10.287.130">
    <property type="match status" value="1"/>
</dbReference>
<evidence type="ECO:0000259" key="9">
    <source>
        <dbReference type="PROSITE" id="PS50109"/>
    </source>
</evidence>
<evidence type="ECO:0000313" key="12">
    <source>
        <dbReference type="EMBL" id="GAG35830.1"/>
    </source>
</evidence>
<gene>
    <name evidence="12" type="ORF">S01H1_70730</name>
</gene>
<keyword evidence="7" id="KW-0067">ATP-binding</keyword>
<dbReference type="NCBIfam" id="TIGR00229">
    <property type="entry name" value="sensory_box"/>
    <property type="match status" value="1"/>
</dbReference>
<feature type="domain" description="PAS" evidence="10">
    <location>
        <begin position="13"/>
        <end position="64"/>
    </location>
</feature>
<dbReference type="InterPro" id="IPR003661">
    <property type="entry name" value="HisK_dim/P_dom"/>
</dbReference>
<dbReference type="SUPFAM" id="SSF47384">
    <property type="entry name" value="Homodimeric domain of signal transducing histidine kinase"/>
    <property type="match status" value="1"/>
</dbReference>
<dbReference type="Pfam" id="PF13426">
    <property type="entry name" value="PAS_9"/>
    <property type="match status" value="1"/>
</dbReference>
<dbReference type="InterPro" id="IPR005467">
    <property type="entry name" value="His_kinase_dom"/>
</dbReference>
<feature type="domain" description="PAC" evidence="11">
    <location>
        <begin position="84"/>
        <end position="138"/>
    </location>
</feature>
<dbReference type="PROSITE" id="PS50109">
    <property type="entry name" value="HIS_KIN"/>
    <property type="match status" value="1"/>
</dbReference>
<dbReference type="PROSITE" id="PS50112">
    <property type="entry name" value="PAS"/>
    <property type="match status" value="1"/>
</dbReference>
<evidence type="ECO:0000256" key="5">
    <source>
        <dbReference type="ARBA" id="ARBA00022741"/>
    </source>
</evidence>
<evidence type="ECO:0000259" key="11">
    <source>
        <dbReference type="PROSITE" id="PS50113"/>
    </source>
</evidence>
<dbReference type="FunFam" id="1.10.287.130:FF:000002">
    <property type="entry name" value="Two-component osmosensing histidine kinase"/>
    <property type="match status" value="1"/>
</dbReference>
<evidence type="ECO:0000256" key="4">
    <source>
        <dbReference type="ARBA" id="ARBA00022679"/>
    </source>
</evidence>
<keyword evidence="4" id="KW-0808">Transferase</keyword>
<evidence type="ECO:0000256" key="8">
    <source>
        <dbReference type="ARBA" id="ARBA00023012"/>
    </source>
</evidence>
<dbReference type="PROSITE" id="PS50113">
    <property type="entry name" value="PAC"/>
    <property type="match status" value="1"/>
</dbReference>
<dbReference type="GO" id="GO:0005524">
    <property type="term" value="F:ATP binding"/>
    <property type="evidence" value="ECO:0007669"/>
    <property type="project" value="UniProtKB-KW"/>
</dbReference>
<name>X0WYN8_9ZZZZ</name>
<evidence type="ECO:0000256" key="6">
    <source>
        <dbReference type="ARBA" id="ARBA00022777"/>
    </source>
</evidence>
<evidence type="ECO:0000256" key="7">
    <source>
        <dbReference type="ARBA" id="ARBA00022840"/>
    </source>
</evidence>
<keyword evidence="8" id="KW-0902">Two-component regulatory system</keyword>
<evidence type="ECO:0000256" key="1">
    <source>
        <dbReference type="ARBA" id="ARBA00000085"/>
    </source>
</evidence>
<dbReference type="EMBL" id="BARS01047050">
    <property type="protein sequence ID" value="GAG35830.1"/>
    <property type="molecule type" value="Genomic_DNA"/>
</dbReference>
<dbReference type="InterPro" id="IPR000014">
    <property type="entry name" value="PAS"/>
</dbReference>
<proteinExistence type="predicted"/>
<dbReference type="SMART" id="SM00388">
    <property type="entry name" value="HisKA"/>
    <property type="match status" value="1"/>
</dbReference>
<dbReference type="SUPFAM" id="SSF55785">
    <property type="entry name" value="PYP-like sensor domain (PAS domain)"/>
    <property type="match status" value="1"/>
</dbReference>
<dbReference type="InterPro" id="IPR035965">
    <property type="entry name" value="PAS-like_dom_sf"/>
</dbReference>